<evidence type="ECO:0000256" key="4">
    <source>
        <dbReference type="ARBA" id="ARBA00023163"/>
    </source>
</evidence>
<feature type="compositionally biased region" description="Polar residues" evidence="6">
    <location>
        <begin position="141"/>
        <end position="161"/>
    </location>
</feature>
<evidence type="ECO:0000256" key="2">
    <source>
        <dbReference type="ARBA" id="ARBA00023015"/>
    </source>
</evidence>
<proteinExistence type="predicted"/>
<evidence type="ECO:0000313" key="9">
    <source>
        <dbReference type="Proteomes" id="UP001154078"/>
    </source>
</evidence>
<dbReference type="Pfam" id="PF07716">
    <property type="entry name" value="bZIP_2"/>
    <property type="match status" value="1"/>
</dbReference>
<keyword evidence="2" id="KW-0805">Transcription regulation</keyword>
<dbReference type="PANTHER" id="PTHR11988">
    <property type="entry name" value="THYROTROPH EMBRYONIC FACTOR RELATED"/>
    <property type="match status" value="1"/>
</dbReference>
<keyword evidence="9" id="KW-1185">Reference proteome</keyword>
<comment type="subcellular location">
    <subcellularLocation>
        <location evidence="1">Nucleus</location>
    </subcellularLocation>
</comment>
<dbReference type="EMBL" id="OV121138">
    <property type="protein sequence ID" value="CAH0560455.1"/>
    <property type="molecule type" value="Genomic_DNA"/>
</dbReference>
<reference evidence="8" key="1">
    <citation type="submission" date="2021-12" db="EMBL/GenBank/DDBJ databases">
        <authorList>
            <person name="King R."/>
        </authorList>
    </citation>
    <scope>NUCLEOTIDE SEQUENCE</scope>
</reference>
<keyword evidence="4" id="KW-0804">Transcription</keyword>
<feature type="region of interest" description="Disordered" evidence="6">
    <location>
        <begin position="141"/>
        <end position="184"/>
    </location>
</feature>
<evidence type="ECO:0000256" key="6">
    <source>
        <dbReference type="SAM" id="MobiDB-lite"/>
    </source>
</evidence>
<keyword evidence="3" id="KW-0238">DNA-binding</keyword>
<feature type="domain" description="BZIP" evidence="7">
    <location>
        <begin position="161"/>
        <end position="224"/>
    </location>
</feature>
<dbReference type="Gene3D" id="1.20.5.170">
    <property type="match status" value="1"/>
</dbReference>
<evidence type="ECO:0000256" key="5">
    <source>
        <dbReference type="ARBA" id="ARBA00023242"/>
    </source>
</evidence>
<dbReference type="OrthoDB" id="361013at2759"/>
<evidence type="ECO:0000256" key="1">
    <source>
        <dbReference type="ARBA" id="ARBA00004123"/>
    </source>
</evidence>
<dbReference type="InterPro" id="IPR004827">
    <property type="entry name" value="bZIP"/>
</dbReference>
<accession>A0A9P0BEM0</accession>
<sequence length="224" mass="25721">MVLDLSSKSMAMTETYQTSAQMDHEDVLDLCVKKLNTGGFSYENIKEENHMDIQSNSSSPTHSMCSVKSDLYENNNNNNNNQTLNVDLSSMISSKPTRPFKAFPKDPVSVAMSLSVPNPLFPNSTTQEYNEFRNKMMSQVQKNGTNKNMRRNSQSNTQNPDPTYWEKRKKNNEAAKRSRDARRAKEDEIAVRCAFLERENLNLKFKLASVENERKRLQSLLYNS</sequence>
<dbReference type="GO" id="GO:0005634">
    <property type="term" value="C:nucleus"/>
    <property type="evidence" value="ECO:0007669"/>
    <property type="project" value="UniProtKB-SubCell"/>
</dbReference>
<dbReference type="GO" id="GO:0000978">
    <property type="term" value="F:RNA polymerase II cis-regulatory region sequence-specific DNA binding"/>
    <property type="evidence" value="ECO:0007669"/>
    <property type="project" value="TreeGrafter"/>
</dbReference>
<gene>
    <name evidence="8" type="ORF">MELIAE_LOCUS10203</name>
</gene>
<evidence type="ECO:0000259" key="7">
    <source>
        <dbReference type="PROSITE" id="PS50217"/>
    </source>
</evidence>
<dbReference type="GO" id="GO:0000981">
    <property type="term" value="F:DNA-binding transcription factor activity, RNA polymerase II-specific"/>
    <property type="evidence" value="ECO:0007669"/>
    <property type="project" value="TreeGrafter"/>
</dbReference>
<protein>
    <recommendedName>
        <fullName evidence="7">BZIP domain-containing protein</fullName>
    </recommendedName>
</protein>
<dbReference type="InterPro" id="IPR046347">
    <property type="entry name" value="bZIP_sf"/>
</dbReference>
<dbReference type="SUPFAM" id="SSF57959">
    <property type="entry name" value="Leucine zipper domain"/>
    <property type="match status" value="1"/>
</dbReference>
<keyword evidence="5" id="KW-0539">Nucleus</keyword>
<dbReference type="CDD" id="cd14695">
    <property type="entry name" value="bZIP_HLF"/>
    <property type="match status" value="1"/>
</dbReference>
<dbReference type="PROSITE" id="PS50217">
    <property type="entry name" value="BZIP"/>
    <property type="match status" value="1"/>
</dbReference>
<dbReference type="AlphaFoldDB" id="A0A9P0BEM0"/>
<organism evidence="8 9">
    <name type="scientific">Brassicogethes aeneus</name>
    <name type="common">Rape pollen beetle</name>
    <name type="synonym">Meligethes aeneus</name>
    <dbReference type="NCBI Taxonomy" id="1431903"/>
    <lineage>
        <taxon>Eukaryota</taxon>
        <taxon>Metazoa</taxon>
        <taxon>Ecdysozoa</taxon>
        <taxon>Arthropoda</taxon>
        <taxon>Hexapoda</taxon>
        <taxon>Insecta</taxon>
        <taxon>Pterygota</taxon>
        <taxon>Neoptera</taxon>
        <taxon>Endopterygota</taxon>
        <taxon>Coleoptera</taxon>
        <taxon>Polyphaga</taxon>
        <taxon>Cucujiformia</taxon>
        <taxon>Nitidulidae</taxon>
        <taxon>Meligethinae</taxon>
        <taxon>Brassicogethes</taxon>
    </lineage>
</organism>
<evidence type="ECO:0000313" key="8">
    <source>
        <dbReference type="EMBL" id="CAH0560455.1"/>
    </source>
</evidence>
<evidence type="ECO:0000256" key="3">
    <source>
        <dbReference type="ARBA" id="ARBA00023125"/>
    </source>
</evidence>
<dbReference type="SMART" id="SM00338">
    <property type="entry name" value="BRLZ"/>
    <property type="match status" value="1"/>
</dbReference>
<feature type="compositionally biased region" description="Basic and acidic residues" evidence="6">
    <location>
        <begin position="171"/>
        <end position="184"/>
    </location>
</feature>
<name>A0A9P0BEM0_BRAAE</name>
<dbReference type="PANTHER" id="PTHR11988:SF27">
    <property type="entry name" value="GH27708P"/>
    <property type="match status" value="1"/>
</dbReference>
<dbReference type="InterPro" id="IPR040223">
    <property type="entry name" value="PAR_bZIP"/>
</dbReference>
<dbReference type="Proteomes" id="UP001154078">
    <property type="component" value="Chromosome 7"/>
</dbReference>